<feature type="compositionally biased region" description="Basic and acidic residues" evidence="22">
    <location>
        <begin position="1199"/>
        <end position="1208"/>
    </location>
</feature>
<feature type="domain" description="Zinc finger piccolo-type" evidence="24">
    <location>
        <begin position="321"/>
        <end position="378"/>
    </location>
</feature>
<feature type="compositionally biased region" description="Basic and acidic residues" evidence="22">
    <location>
        <begin position="3290"/>
        <end position="3310"/>
    </location>
</feature>
<keyword evidence="8" id="KW-0597">Phosphoprotein</keyword>
<dbReference type="InterPro" id="IPR052098">
    <property type="entry name" value="Presynaptic_Scaffold_Bsn/Pclo"/>
</dbReference>
<feature type="compositionally biased region" description="Low complexity" evidence="22">
    <location>
        <begin position="3517"/>
        <end position="3532"/>
    </location>
</feature>
<feature type="compositionally biased region" description="Low complexity" evidence="22">
    <location>
        <begin position="232"/>
        <end position="244"/>
    </location>
</feature>
<feature type="compositionally biased region" description="Basic and acidic residues" evidence="22">
    <location>
        <begin position="3408"/>
        <end position="3432"/>
    </location>
</feature>
<evidence type="ECO:0000256" key="11">
    <source>
        <dbReference type="ARBA" id="ARBA00022771"/>
    </source>
</evidence>
<evidence type="ECO:0000256" key="4">
    <source>
        <dbReference type="ARBA" id="ARBA00011881"/>
    </source>
</evidence>
<feature type="compositionally biased region" description="Low complexity" evidence="22">
    <location>
        <begin position="2168"/>
        <end position="2179"/>
    </location>
</feature>
<dbReference type="InterPro" id="IPR030627">
    <property type="entry name" value="Bsn_FYVE_dom"/>
</dbReference>
<evidence type="ECO:0000256" key="22">
    <source>
        <dbReference type="SAM" id="MobiDB-lite"/>
    </source>
</evidence>
<feature type="compositionally biased region" description="Polar residues" evidence="22">
    <location>
        <begin position="2845"/>
        <end position="2861"/>
    </location>
</feature>
<evidence type="ECO:0000256" key="1">
    <source>
        <dbReference type="ARBA" id="ARBA00000721"/>
    </source>
</evidence>
<evidence type="ECO:0000256" key="13">
    <source>
        <dbReference type="ARBA" id="ARBA00022833"/>
    </source>
</evidence>
<dbReference type="SUPFAM" id="SSF50993">
    <property type="entry name" value="Peptidase/esterase 'gauge' domain"/>
    <property type="match status" value="1"/>
</dbReference>
<feature type="compositionally biased region" description="Pro residues" evidence="22">
    <location>
        <begin position="2832"/>
        <end position="2844"/>
    </location>
</feature>
<comment type="catalytic activity">
    <reaction evidence="1">
        <text>Cleavage of an N-acetyl or N-formyl amino acid from the N-terminus of a polypeptide.</text>
        <dbReference type="EC" id="3.4.19.1"/>
    </reaction>
</comment>
<feature type="compositionally biased region" description="Low complexity" evidence="22">
    <location>
        <begin position="1067"/>
        <end position="1078"/>
    </location>
</feature>
<evidence type="ECO:0000256" key="18">
    <source>
        <dbReference type="ARBA" id="ARBA00032596"/>
    </source>
</evidence>
<evidence type="ECO:0000256" key="19">
    <source>
        <dbReference type="ARBA" id="ARBA00034101"/>
    </source>
</evidence>
<dbReference type="GO" id="GO:0098882">
    <property type="term" value="F:structural constituent of presynaptic active zone"/>
    <property type="evidence" value="ECO:0007669"/>
    <property type="project" value="TreeGrafter"/>
</dbReference>
<keyword evidence="11" id="KW-0863">Zinc-finger</keyword>
<feature type="region of interest" description="Disordered" evidence="22">
    <location>
        <begin position="793"/>
        <end position="1104"/>
    </location>
</feature>
<sequence>MASVAVIAAATSGKSELCQIAPLPSSTLCPICKTSDLTSTPSQPNFNTCTQCHNKVCNQCGFNPNPHLTQVKEWLCLNCQMQRALGMDMTTAPRSKSQQQLHSPALSPAHSPAKQPLGKPEQEPSRVPGGPQLGSRQADTSRATPVPRPAQAAAPPEVGKVSPQPSVPTKPSTAEPRLPTGEAPAKSATTVPSGLSASEQTQEGLTGKLFGLGASLLTQASTLMSVQPEADPQGQPSPSKGPPKIVFSDARKEAGPRPPTSRPGPIPGTKTEPEARMGPGSGPGTLAKTGGITSPKHGKAEHQAVSKTAAKPKTTPKEKASCPLCQAELNMGSKGPANYNTCTTCKLQVCNLCGFNPTPHLVEKTEWLCLNCQTKRLLEGSLGEQTPLPLPTSQQPPIGAPHHAAGSAPLKQKGPQGLGQPSSPLPTKASPLPPKPTPFPNKASPQAKPFKAPESSKIPSSAHEKKTGIPAKAEPIPKPPPETTLPPGTPKVKSGVRRIERASPVVKAVPEASKSGDAEEPVGKPYSQDLSRSPQSLSDTGYSSDGVSSSQSEITGVVQQEVEQLDSAGVTGPRPPSPSELHKVGSGVRPLLEAQPAASSAEQSKPPCSGTGEEQKRRPHSLSIMPEAFDSDEELEDILEEDEDSLEWGHQREQRDTAESSDDFGSQLRHDYVEDSSEGGLSPLPPQPPLRAAELTDEEFMRRQILEMSAEEDNLEEDDTAVSGCGLAKYSTRPRPESSQEPAALPKRRLPHNATTGYEELLSEEGPTESTDSGGALQGGLRRFKTIELNSSGSYSHELDLGQGPDASLDREPELEMESLTGSPEDRSRGEHSSTLPASTPSYTSGTSPTSLSSLEEDSDSSPSRRQRLEEAKQQRKARHRSHGPLLPTIEDSSEEEELREEEELLREQEKMREVEQQRIRSTARKTRRDKEELRAQRRRERSKTPPSNLSPIEDASPTEELRQAAEMEELHRSSCSEYSPSPSLDSEAEALDGGPSRLYKSGSEYNLPTFMSLYSPTEMPSGSSTTPSSGRPLKSAEEAYEEMMRKAELLQRQQSQVVGAHGSPGGPSQPIGPRGQGTFEYRDAPDRDYGRAAQPAPEGTAASLGTAVYEEILQTSQSIARMRQASSQDLAFPEDKKKERQFLNADSAYMDPMKQNGGPLTPGTSPTQLAAPVSFTTSTSSDSSGGRVIPDVHVTQHFAKEPQDSLKLHSSPSSPSSASKEVGTSVSQGPGTPATTAVAPCPASLPRGYIAPTSPAGSERTPSPSSTAYSYGQSPTTANYGSQTDELPEASSGSAAGSWAAREKPLSRTDGEAGPPHASWGYSYLAGSSPPLSPSSPSESPTFSPGKLGPRATAEFSTQTPRPLSSLEMPRSPGTPTCTSMVAQGTQTPHRPSTPCLVWQQTSQEAPFVVITLASDASSQTRMVHASASTSPLCSPTDSQPTTHSYSQTTPPSVSQLSSETPGPPGFPRAPSAGVEGPLALYSWGTLPAENISLCRISSVPGTSRVEPGPRPPGSAVVDLRTAVKPTPVILTDQGMDLTSLAMEARKYGLALDPIPGRQSTAVQPLVINLNAQEQTHAFLGTATTVSITMASSVLMAQQKQPMVYGDPFQSRLDFGQGSGSPVCLAQVKQVEQAVQTAPYKSGSRGRPREAKFARYNLPNQVAPLARRDVLITQMGATQSVSLKSGPVSEPSAEPHRAIPSELRSHAVLGARKPHTVVVQMGEGTAGTVTTLLPEEPASALDLTGMRPESQLACCDMVYKFPFGSSCTGTFHPAPNAPEKSVADTSLPGQSSGPFYSPRDPELSEPPTYQAQRVMGPGLHEEQRPYPQGLPGRLYSSMSDTNLAEAGLNYHAQRLGQLFQGSGRDSAMDLSSLKHSYSLGFADGRYIGQGLQYGSFTDLRHPTDHLTHPLPMRRYSSVSNIYSDHRYGPRGDAVGFQEASLAQYSATTAREISRMCAALNSMDQYGGRHGSGSTGPDLVQYQPQHEPGLSAPQGLAPLRPGLLGNPTFPEGHPGPRNLAQYGPAAGQGTVVRQLLPSTATVRAADGMIYSTINTPIAATLPITTQPASVLRPMVRGGMYRPYVSGVATAVPLTSLTRVPMIAPRVPLGPAGLYRYPAPSRFPISSSVPPSEGPVYLGKPAAKAPGVGGQPRPELQAGAAREEPHSTAAPAAVKESVAAPAPPPGQKPPGDAAAGGGSVALGRPGLEKENASQEERQRKQQEQLLQLERERAPSRGPPPAAPELAQNGQYWPPLTHTTFLAVAGPEGPGQPREPVLHRGLPSSASDLSLQTEEPWEAGRSGIKKRHSMPRLRDVCEPESAPEPYVIKRIADSSVQTDDEDGEGRYLLTRRRRTRRSTDCSVQTDDEDNAEWEQPVRRRRSRLSRHSDSGSDSKHDATASSSTATTTARAMSSVGIQTISDCSVQTEPDQLPRVSPAIHITAATDPKVEIIRYISAPEKTGHGESLACQTEPDGQAQGMAGPQLVGPTAISPYLPGIQIITPGPLGRFEKKKPDPLEIGYQAHLPPESLSQLVSRQPPKSPQVLYSPVSPLSPHRLLDTSFASSERLNKVHVSPQKHFTTDSMLRQQTLPRPMKTLQRSLSDPKPLSPTAEESAKERFSLYQHQGGLGSQVSALPPNGLARKVKRTLPSPPPEEGHLPLAGQAPPQLYAASLLQRGLVGPTTIPATKASLLRELDRDLRLVEHESTKLRKKQEELDEEEKEIDAKLKYLELGITQRKESLAKDRGDRECSPLRGLGVHRDYLSDSELNQLRLQGCTTPSGQYAGFPATAVAPATPAAPTAFQQSRFLPPAPQYTAGNIGPAQNELPAHQAPTYPGPNTYPAPAFPPSTSYSAEPSLPNQQAFCPSGHYAAQTPMPTTQSTLLPVPADSRAPHQKPRQTSLADLEQKVPTNYEVIPSPVVAMSSAPSESSYSGPAVSSSYEQGKAPELPRASDRGSVSQSPVPTYTSDSHYTSLEQNVPRNYVMIDDISELTKDSTPTVPDSQRLEPLGPGISGRPGKEPGEPGVLEGATLPCCYARGEEESEEDSYDFRGKAGHHHRSMESNGRPASTHYYSDSDYRHGARVEKYGPGPVGPKHPSKSLAPAAISSKRSKHRKQGIEQKISKFSPIEEAKDVESDLASYPSPAVSSSLASRSRKFQDEITYGLKKNVYEQQRYYGVSSRDVTEEDDRMYGGSSWSRVASAYSGEKLSSHDFSGRGKGYEREREAVDRLQKAGPKPSSLSMAHGRARPPMRSQASEEESPVSPLGRPRPAGGTLPPGDTCPQFCSSHSMPDVQEHVKDGPRAHSYKREEGYILDDSHCVVSDSEAYHLGQEETDWFDKPRDARSDRLRHHGGHAVSSSSQKRGPARHSYHDYDEPPEEGLWPHDEGGPGRHGPAKEHRHHSEHGRHAGRHAGEEPGRRTAKSHARDLGRHETRPHPQPSPTPAMLKKGQPGYPGPTDYPQPSRAPAAHHHASDSKKGSRQAHSGPASLQPKPEPQAPPQPQSRQAAPGPPQSQPPPSRQMPSGASLRQPQMQQQPSPPPPQQQQQQPGLGQQPPQQASSQARPQQQSQPTARGPASAAGQPAGKPHPGSTTAPGPQPVGPPRAEQADGSKVTAKTPQQGRVPQAQPTPGPGPAGTKPGARPGGPPGTTPGQPGVDGESVLSKILPGGAAEQAGKLTEGGDPDTAPFQPSENAPQALEDMKRDDVVAVEKSLESKAWVQLWTLCITAGFPRLRFQRQAPDLAHSPSLPLKALLLSSRCLPVQLSLKVLLSEPEEAAALYRGLSRQPALSAACLGPEVTTQYGGRYRTVHTEWTQRDLERMENIRFCRQYLVFHDGDSVVFAGPAGNSVETRGELLSRESPSGTMKAVLRKAGGTGPGEEKQFLEIWEKNWKLKSFNLSALEKHGPVYEDDCFGCLSWSHSETHLLYVAEKKRPKAESFFQTKALDISASDDEMARPKKPDQAIKGDQFVFYEDWGESMVSKSIPMLCVLDVESGNISVLEGVPENVSPGQAFWAPGDTGVVFVGWWHEPFRLGIRFCTNRRSALYYVDLTGGKCELLSDDSLAVSSPRLSPDQCRIIYLQYPSLVPHHQCSQLCLYDWYTKVTSVVVDIVPRQLGESFSGIYCSLLPLGCWSADSQRVVFDSAQRSRQDLFVVDTQMGSVTSLTAGGLGGSWKLLTIDRDLMVAQFSTPSLPPSLKVGFLPPAGKEQSVLWVSLEEAKPIPDIHWSIRVLKPPPEQENRQYAGLDFEAILLQPSNAPDKTQVPMVVMPHGGPHSSFVTAWMLFPAVLCKIGFAVLLVNYRGSTGFGQDSILSLPGNVGHQDVNDVQFAVEQVLQEEHFDTGRVALMGGSHGGFLSCHLIGQYPETYGACVARNPVINIASLMGSTDIPDWCVVEAGFPYNSDCLPDLSVWAEMLDKSPIRYIPQVKTPLLLMLGQEDRRVPFKQGIEYYRALKARNVPVRLLLYPKSTHALSEVEVESDNFMNTVLWLYTHLGS</sequence>
<evidence type="ECO:0000259" key="25">
    <source>
        <dbReference type="Pfam" id="PF19283"/>
    </source>
</evidence>
<evidence type="ECO:0000256" key="5">
    <source>
        <dbReference type="ARBA" id="ARBA00012917"/>
    </source>
</evidence>
<dbReference type="SUPFAM" id="SSF53474">
    <property type="entry name" value="alpha/beta-Hydrolases"/>
    <property type="match status" value="1"/>
</dbReference>
<dbReference type="STRING" id="885580.ENSFDAP00000018824"/>
<feature type="compositionally biased region" description="Low complexity" evidence="22">
    <location>
        <begin position="3540"/>
        <end position="3567"/>
    </location>
</feature>
<dbReference type="CDD" id="cd15772">
    <property type="entry name" value="FYVE2_BSN_PCLO"/>
    <property type="match status" value="1"/>
</dbReference>
<feature type="compositionally biased region" description="Polar residues" evidence="22">
    <location>
        <begin position="2282"/>
        <end position="2291"/>
    </location>
</feature>
<dbReference type="InterPro" id="IPR029058">
    <property type="entry name" value="AB_hydrolase_fold"/>
</dbReference>
<dbReference type="InterPro" id="IPR002471">
    <property type="entry name" value="Pept_S9_AS"/>
</dbReference>
<accession>A0A091CJ97</accession>
<dbReference type="SUPFAM" id="SSF57903">
    <property type="entry name" value="FYVE/PHD zinc finger"/>
    <property type="match status" value="2"/>
</dbReference>
<keyword evidence="27" id="KW-1185">Reference proteome</keyword>
<feature type="compositionally biased region" description="Basic and acidic residues" evidence="22">
    <location>
        <begin position="2205"/>
        <end position="2233"/>
    </location>
</feature>
<feature type="compositionally biased region" description="Low complexity" evidence="22">
    <location>
        <begin position="590"/>
        <end position="603"/>
    </location>
</feature>
<dbReference type="Pfam" id="PF19283">
    <property type="entry name" value="APEH_N"/>
    <property type="match status" value="1"/>
</dbReference>
<dbReference type="InterPro" id="IPR013083">
    <property type="entry name" value="Znf_RING/FYVE/PHD"/>
</dbReference>
<comment type="similarity">
    <text evidence="3">Belongs to the peptidase S9C family.</text>
</comment>
<feature type="compositionally biased region" description="Basic and acidic residues" evidence="22">
    <location>
        <begin position="2384"/>
        <end position="2396"/>
    </location>
</feature>
<feature type="domain" description="Peptidase S9 prolyl oligopeptidase catalytic" evidence="23">
    <location>
        <begin position="4282"/>
        <end position="4490"/>
    </location>
</feature>
<feature type="compositionally biased region" description="Low complexity" evidence="22">
    <location>
        <begin position="421"/>
        <end position="430"/>
    </location>
</feature>
<feature type="region of interest" description="Disordered" evidence="22">
    <location>
        <begin position="1424"/>
        <end position="1473"/>
    </location>
</feature>
<feature type="compositionally biased region" description="Polar residues" evidence="22">
    <location>
        <begin position="553"/>
        <end position="562"/>
    </location>
</feature>
<reference evidence="26 27" key="1">
    <citation type="submission" date="2013-11" db="EMBL/GenBank/DDBJ databases">
        <title>The Damaraland mole rat (Fukomys damarensis) genome and evolution of African mole rats.</title>
        <authorList>
            <person name="Gladyshev V.N."/>
            <person name="Fang X."/>
        </authorList>
    </citation>
    <scope>NUCLEOTIDE SEQUENCE [LARGE SCALE GENOMIC DNA]</scope>
    <source>
        <tissue evidence="26">Liver</tissue>
    </source>
</reference>
<keyword evidence="21" id="KW-0175">Coiled coil</keyword>
<keyword evidence="7" id="KW-0963">Cytoplasm</keyword>
<keyword evidence="16" id="KW-0966">Cell projection</keyword>
<feature type="compositionally biased region" description="Polar residues" evidence="22">
    <location>
        <begin position="1261"/>
        <end position="1286"/>
    </location>
</feature>
<feature type="region of interest" description="Disordered" evidence="22">
    <location>
        <begin position="3327"/>
        <end position="3695"/>
    </location>
</feature>
<feature type="compositionally biased region" description="Polar residues" evidence="22">
    <location>
        <begin position="92"/>
        <end position="102"/>
    </location>
</feature>
<dbReference type="GO" id="GO:0008242">
    <property type="term" value="F:omega peptidase activity"/>
    <property type="evidence" value="ECO:0007669"/>
    <property type="project" value="UniProtKB-EC"/>
</dbReference>
<dbReference type="GO" id="GO:0035418">
    <property type="term" value="P:protein localization to synapse"/>
    <property type="evidence" value="ECO:0007669"/>
    <property type="project" value="TreeGrafter"/>
</dbReference>
<keyword evidence="14" id="KW-0007">Acetylation</keyword>
<evidence type="ECO:0000256" key="7">
    <source>
        <dbReference type="ARBA" id="ARBA00022490"/>
    </source>
</evidence>
<feature type="compositionally biased region" description="Pro residues" evidence="22">
    <location>
        <begin position="476"/>
        <end position="489"/>
    </location>
</feature>
<dbReference type="GO" id="GO:0098982">
    <property type="term" value="C:GABA-ergic synapse"/>
    <property type="evidence" value="ECO:0007669"/>
    <property type="project" value="TreeGrafter"/>
</dbReference>
<evidence type="ECO:0000256" key="6">
    <source>
        <dbReference type="ARBA" id="ARBA00018421"/>
    </source>
</evidence>
<comment type="subunit">
    <text evidence="4">Homotetramer.</text>
</comment>
<feature type="compositionally biased region" description="Low complexity" evidence="22">
    <location>
        <begin position="1336"/>
        <end position="1346"/>
    </location>
</feature>
<keyword evidence="10" id="KW-0677">Repeat</keyword>
<feature type="domain" description="Acylamino-acid-releasing enzyme N-terminal" evidence="25">
    <location>
        <begin position="3808"/>
        <end position="4218"/>
    </location>
</feature>
<feature type="region of interest" description="Disordered" evidence="22">
    <location>
        <begin position="2806"/>
        <end position="2907"/>
    </location>
</feature>
<evidence type="ECO:0000313" key="27">
    <source>
        <dbReference type="Proteomes" id="UP000028990"/>
    </source>
</evidence>
<feature type="region of interest" description="Disordered" evidence="22">
    <location>
        <begin position="383"/>
        <end position="695"/>
    </location>
</feature>
<dbReference type="GO" id="GO:0008270">
    <property type="term" value="F:zinc ion binding"/>
    <property type="evidence" value="ECO:0007669"/>
    <property type="project" value="UniProtKB-KW"/>
</dbReference>
<feature type="compositionally biased region" description="Polar residues" evidence="22">
    <location>
        <begin position="187"/>
        <end position="202"/>
    </location>
</feature>
<comment type="subcellular location">
    <subcellularLocation>
        <location evidence="2">Cytoplasm</location>
    </subcellularLocation>
    <subcellularLocation>
        <location evidence="19">Presynaptic active zone</location>
    </subcellularLocation>
</comment>
<feature type="compositionally biased region" description="Pro residues" evidence="22">
    <location>
        <begin position="3505"/>
        <end position="3516"/>
    </location>
</feature>
<feature type="compositionally biased region" description="Basic and acidic residues" evidence="22">
    <location>
        <begin position="647"/>
        <end position="658"/>
    </location>
</feature>
<feature type="compositionally biased region" description="Low complexity" evidence="22">
    <location>
        <begin position="385"/>
        <end position="397"/>
    </location>
</feature>
<gene>
    <name evidence="26" type="ORF">H920_20017</name>
</gene>
<evidence type="ECO:0000256" key="14">
    <source>
        <dbReference type="ARBA" id="ARBA00022990"/>
    </source>
</evidence>
<dbReference type="InterPro" id="IPR011042">
    <property type="entry name" value="6-blade_b-propeller_TolB-like"/>
</dbReference>
<dbReference type="Gene3D" id="3.40.50.1820">
    <property type="entry name" value="alpha/beta hydrolase"/>
    <property type="match status" value="1"/>
</dbReference>
<dbReference type="EMBL" id="KN125357">
    <property type="protein sequence ID" value="KFO18589.1"/>
    <property type="molecule type" value="Genomic_DNA"/>
</dbReference>
<evidence type="ECO:0000256" key="3">
    <source>
        <dbReference type="ARBA" id="ARBA00010040"/>
    </source>
</evidence>
<evidence type="ECO:0000256" key="20">
    <source>
        <dbReference type="ARBA" id="ARBA00045885"/>
    </source>
</evidence>
<dbReference type="InterPro" id="IPR001375">
    <property type="entry name" value="Peptidase_S9_cat"/>
</dbReference>
<evidence type="ECO:0000256" key="9">
    <source>
        <dbReference type="ARBA" id="ARBA00022723"/>
    </source>
</evidence>
<dbReference type="Gene3D" id="2.120.10.30">
    <property type="entry name" value="TolB, C-terminal domain"/>
    <property type="match status" value="1"/>
</dbReference>
<evidence type="ECO:0000256" key="17">
    <source>
        <dbReference type="ARBA" id="ARBA00032284"/>
    </source>
</evidence>
<evidence type="ECO:0000256" key="8">
    <source>
        <dbReference type="ARBA" id="ARBA00022553"/>
    </source>
</evidence>
<feature type="compositionally biased region" description="Polar residues" evidence="22">
    <location>
        <begin position="3059"/>
        <end position="3069"/>
    </location>
</feature>
<feature type="coiled-coil region" evidence="21">
    <location>
        <begin position="2690"/>
        <end position="2727"/>
    </location>
</feature>
<feature type="domain" description="Zinc finger piccolo-type" evidence="24">
    <location>
        <begin position="28"/>
        <end position="85"/>
    </location>
</feature>
<feature type="compositionally biased region" description="Polar residues" evidence="22">
    <location>
        <begin position="163"/>
        <end position="172"/>
    </location>
</feature>
<feature type="compositionally biased region" description="Low complexity" evidence="22">
    <location>
        <begin position="3135"/>
        <end position="3149"/>
    </location>
</feature>
<feature type="compositionally biased region" description="Low complexity" evidence="22">
    <location>
        <begin position="2921"/>
        <end position="2937"/>
    </location>
</feature>
<dbReference type="FunFam" id="2.120.10.30:FF:000047">
    <property type="entry name" value="Acylamino-acid-releasing enzyme"/>
    <property type="match status" value="1"/>
</dbReference>
<protein>
    <recommendedName>
        <fullName evidence="6">Acylamino-acid-releasing enzyme</fullName>
        <ecNumber evidence="5">3.4.19.1</ecNumber>
    </recommendedName>
    <alternativeName>
        <fullName evidence="18">Acyl-peptide hydrolase</fullName>
    </alternativeName>
    <alternativeName>
        <fullName evidence="17">Acylaminoacyl-peptidase</fullName>
    </alternativeName>
</protein>
<dbReference type="eggNOG" id="ENOG502QSYS">
    <property type="taxonomic scope" value="Eukaryota"/>
</dbReference>
<evidence type="ECO:0000256" key="15">
    <source>
        <dbReference type="ARBA" id="ARBA00023018"/>
    </source>
</evidence>
<feature type="compositionally biased region" description="Low complexity" evidence="22">
    <location>
        <begin position="538"/>
        <end position="552"/>
    </location>
</feature>
<feature type="compositionally biased region" description="Polar residues" evidence="22">
    <location>
        <begin position="1784"/>
        <end position="1795"/>
    </location>
</feature>
<dbReference type="MEROPS" id="S09.004"/>
<feature type="region of interest" description="Disordered" evidence="22">
    <location>
        <begin position="3083"/>
        <end position="3151"/>
    </location>
</feature>
<feature type="compositionally biased region" description="Low complexity" evidence="22">
    <location>
        <begin position="1016"/>
        <end position="1030"/>
    </location>
</feature>
<feature type="compositionally biased region" description="Acidic residues" evidence="22">
    <location>
        <begin position="709"/>
        <end position="720"/>
    </location>
</feature>
<feature type="compositionally biased region" description="Basic and acidic residues" evidence="22">
    <location>
        <begin position="906"/>
        <end position="919"/>
    </location>
</feature>
<feature type="compositionally biased region" description="Polar residues" evidence="22">
    <location>
        <begin position="2953"/>
        <end position="2976"/>
    </location>
</feature>
<dbReference type="GO" id="GO:1904071">
    <property type="term" value="P:presynaptic active zone assembly"/>
    <property type="evidence" value="ECO:0007669"/>
    <property type="project" value="TreeGrafter"/>
</dbReference>
<dbReference type="PROSITE" id="PS00708">
    <property type="entry name" value="PRO_ENDOPEP_SER"/>
    <property type="match status" value="1"/>
</dbReference>
<evidence type="ECO:0000313" key="26">
    <source>
        <dbReference type="EMBL" id="KFO18589.1"/>
    </source>
</evidence>
<dbReference type="Gene3D" id="3.30.40.10">
    <property type="entry name" value="Zinc/RING finger domain, C3HC4 (zinc finger)"/>
    <property type="match status" value="2"/>
</dbReference>
<dbReference type="Pfam" id="PF00326">
    <property type="entry name" value="Peptidase_S9"/>
    <property type="match status" value="1"/>
</dbReference>
<feature type="region of interest" description="Disordered" evidence="22">
    <location>
        <begin position="709"/>
        <end position="779"/>
    </location>
</feature>
<keyword evidence="9" id="KW-0479">Metal-binding</keyword>
<feature type="compositionally biased region" description="Low complexity" evidence="22">
    <location>
        <begin position="837"/>
        <end position="854"/>
    </location>
</feature>
<feature type="compositionally biased region" description="Basic and acidic residues" evidence="22">
    <location>
        <begin position="1035"/>
        <end position="1050"/>
    </location>
</feature>
<feature type="region of interest" description="Disordered" evidence="22">
    <location>
        <begin position="3047"/>
        <end position="3069"/>
    </location>
</feature>
<feature type="region of interest" description="Disordered" evidence="22">
    <location>
        <begin position="1779"/>
        <end position="1810"/>
    </location>
</feature>
<dbReference type="GO" id="GO:0006508">
    <property type="term" value="P:proteolysis"/>
    <property type="evidence" value="ECO:0007669"/>
    <property type="project" value="InterPro"/>
</dbReference>
<feature type="region of interest" description="Disordered" evidence="22">
    <location>
        <begin position="2921"/>
        <end position="2976"/>
    </location>
</feature>
<feature type="compositionally biased region" description="Low complexity" evidence="22">
    <location>
        <begin position="1291"/>
        <end position="1301"/>
    </location>
</feature>
<feature type="compositionally biased region" description="Polar residues" evidence="22">
    <location>
        <begin position="1424"/>
        <end position="1462"/>
    </location>
</feature>
<dbReference type="GO" id="GO:0098978">
    <property type="term" value="C:glutamatergic synapse"/>
    <property type="evidence" value="ECO:0007669"/>
    <property type="project" value="TreeGrafter"/>
</dbReference>
<dbReference type="Pfam" id="PF05715">
    <property type="entry name" value="zf-piccolo"/>
    <property type="match status" value="2"/>
</dbReference>
<evidence type="ECO:0000259" key="24">
    <source>
        <dbReference type="Pfam" id="PF05715"/>
    </source>
</evidence>
<keyword evidence="13" id="KW-0862">Zinc</keyword>
<evidence type="ECO:0000256" key="2">
    <source>
        <dbReference type="ARBA" id="ARBA00004496"/>
    </source>
</evidence>
<evidence type="ECO:0000256" key="16">
    <source>
        <dbReference type="ARBA" id="ARBA00023273"/>
    </source>
</evidence>
<feature type="region of interest" description="Disordered" evidence="22">
    <location>
        <begin position="223"/>
        <end position="318"/>
    </location>
</feature>
<feature type="compositionally biased region" description="Basic and acidic residues" evidence="22">
    <location>
        <begin position="3113"/>
        <end position="3132"/>
    </location>
</feature>
<evidence type="ECO:0000259" key="23">
    <source>
        <dbReference type="Pfam" id="PF00326"/>
    </source>
</evidence>
<dbReference type="GO" id="GO:0048788">
    <property type="term" value="C:cytoskeleton of presynaptic active zone"/>
    <property type="evidence" value="ECO:0007669"/>
    <property type="project" value="TreeGrafter"/>
</dbReference>
<dbReference type="PANTHER" id="PTHR14113:SF1">
    <property type="entry name" value="PROTEIN BASSOON"/>
    <property type="match status" value="1"/>
</dbReference>
<dbReference type="GO" id="GO:0004252">
    <property type="term" value="F:serine-type endopeptidase activity"/>
    <property type="evidence" value="ECO:0007669"/>
    <property type="project" value="InterPro"/>
</dbReference>
<evidence type="ECO:0000256" key="10">
    <source>
        <dbReference type="ARBA" id="ARBA00022737"/>
    </source>
</evidence>
<feature type="compositionally biased region" description="Acidic residues" evidence="22">
    <location>
        <begin position="892"/>
        <end position="905"/>
    </location>
</feature>
<dbReference type="EC" id="3.4.19.1" evidence="5"/>
<feature type="compositionally biased region" description="Low complexity" evidence="22">
    <location>
        <begin position="2397"/>
        <end position="2408"/>
    </location>
</feature>
<dbReference type="InterPro" id="IPR045550">
    <property type="entry name" value="AARE_N"/>
</dbReference>
<feature type="compositionally biased region" description="Pro residues" evidence="22">
    <location>
        <begin position="256"/>
        <end position="266"/>
    </location>
</feature>
<feature type="compositionally biased region" description="Low complexity" evidence="22">
    <location>
        <begin position="143"/>
        <end position="156"/>
    </location>
</feature>
<feature type="compositionally biased region" description="Basic and acidic residues" evidence="22">
    <location>
        <begin position="3333"/>
        <end position="3343"/>
    </location>
</feature>
<feature type="compositionally biased region" description="Polar residues" evidence="22">
    <location>
        <begin position="1120"/>
        <end position="1130"/>
    </location>
</feature>
<feature type="region of interest" description="Disordered" evidence="22">
    <location>
        <begin position="2989"/>
        <end position="3024"/>
    </location>
</feature>
<dbReference type="InterPro" id="IPR008899">
    <property type="entry name" value="Znf_piccolo"/>
</dbReference>
<feature type="compositionally biased region" description="Low complexity" evidence="22">
    <location>
        <begin position="976"/>
        <end position="986"/>
    </location>
</feature>
<feature type="compositionally biased region" description="Acidic residues" evidence="22">
    <location>
        <begin position="629"/>
        <end position="646"/>
    </location>
</feature>
<feature type="compositionally biased region" description="Basic and acidic residues" evidence="22">
    <location>
        <begin position="1302"/>
        <end position="1312"/>
    </location>
</feature>
<keyword evidence="12" id="KW-0378">Hydrolase</keyword>
<evidence type="ECO:0000256" key="12">
    <source>
        <dbReference type="ARBA" id="ARBA00022801"/>
    </source>
</evidence>
<dbReference type="PANTHER" id="PTHR14113">
    <property type="entry name" value="PICCOLO/BASSOON"/>
    <property type="match status" value="1"/>
</dbReference>
<feature type="compositionally biased region" description="Pro residues" evidence="22">
    <location>
        <begin position="3489"/>
        <end position="3498"/>
    </location>
</feature>
<comment type="function">
    <text evidence="20">This enzyme catalyzes the hydrolysis of the N-terminal peptide bond of an N-acetylated peptide to generate an N-acetylated amino acid and a peptide with a free N-terminus. It preferentially cleaves off Ac-Ala, Ac-Met and Ac-Ser. Also, involved in the degradation of oxidized and glycated proteins.</text>
</comment>
<evidence type="ECO:0000256" key="21">
    <source>
        <dbReference type="SAM" id="Coils"/>
    </source>
</evidence>
<organism evidence="26 27">
    <name type="scientific">Fukomys damarensis</name>
    <name type="common">Damaraland mole rat</name>
    <name type="synonym">Cryptomys damarensis</name>
    <dbReference type="NCBI Taxonomy" id="885580"/>
    <lineage>
        <taxon>Eukaryota</taxon>
        <taxon>Metazoa</taxon>
        <taxon>Chordata</taxon>
        <taxon>Craniata</taxon>
        <taxon>Vertebrata</taxon>
        <taxon>Euteleostomi</taxon>
        <taxon>Mammalia</taxon>
        <taxon>Eutheria</taxon>
        <taxon>Euarchontoglires</taxon>
        <taxon>Glires</taxon>
        <taxon>Rodentia</taxon>
        <taxon>Hystricomorpha</taxon>
        <taxon>Bathyergidae</taxon>
        <taxon>Fukomys</taxon>
    </lineage>
</organism>
<feature type="compositionally biased region" description="Low complexity" evidence="22">
    <location>
        <begin position="1231"/>
        <end position="1243"/>
    </location>
</feature>
<feature type="compositionally biased region" description="Polar residues" evidence="22">
    <location>
        <begin position="528"/>
        <end position="537"/>
    </location>
</feature>
<feature type="compositionally biased region" description="Low complexity" evidence="22">
    <location>
        <begin position="1209"/>
        <end position="1221"/>
    </location>
</feature>
<dbReference type="FunFam" id="3.40.50.1820:FF:000043">
    <property type="entry name" value="acylamino-acid-releasing enzyme"/>
    <property type="match status" value="1"/>
</dbReference>
<feature type="compositionally biased region" description="Basic and acidic residues" evidence="22">
    <location>
        <begin position="3205"/>
        <end position="3228"/>
    </location>
</feature>
<feature type="region of interest" description="Disordered" evidence="22">
    <location>
        <begin position="3201"/>
        <end position="3310"/>
    </location>
</feature>
<feature type="region of interest" description="Disordered" evidence="22">
    <location>
        <begin position="2125"/>
        <end position="2408"/>
    </location>
</feature>
<name>A0A091CJ97_FUKDA</name>
<dbReference type="GO" id="GO:0030424">
    <property type="term" value="C:axon"/>
    <property type="evidence" value="ECO:0007669"/>
    <property type="project" value="TreeGrafter"/>
</dbReference>
<feature type="region of interest" description="Disordered" evidence="22">
    <location>
        <begin position="1120"/>
        <end position="1395"/>
    </location>
</feature>
<feature type="compositionally biased region" description="Basic and acidic residues" evidence="22">
    <location>
        <begin position="960"/>
        <end position="975"/>
    </location>
</feature>
<keyword evidence="15" id="KW-0770">Synapse</keyword>
<proteinExistence type="inferred from homology"/>
<feature type="compositionally biased region" description="Low complexity" evidence="22">
    <location>
        <begin position="1175"/>
        <end position="1185"/>
    </location>
</feature>
<dbReference type="FunFam" id="3.30.40.10:FF:000326">
    <property type="entry name" value="Bassoon presynaptic cytomatrix protein"/>
    <property type="match status" value="1"/>
</dbReference>
<feature type="compositionally biased region" description="Basic and acidic residues" evidence="22">
    <location>
        <begin position="1081"/>
        <end position="1091"/>
    </location>
</feature>
<dbReference type="CDD" id="cd15773">
    <property type="entry name" value="FYVE1_BSN"/>
    <property type="match status" value="1"/>
</dbReference>
<feature type="compositionally biased region" description="Basic residues" evidence="22">
    <location>
        <begin position="3394"/>
        <end position="3407"/>
    </location>
</feature>
<feature type="region of interest" description="Disordered" evidence="22">
    <location>
        <begin position="90"/>
        <end position="202"/>
    </location>
</feature>
<dbReference type="InterPro" id="IPR011011">
    <property type="entry name" value="Znf_FYVE_PHD"/>
</dbReference>
<dbReference type="Proteomes" id="UP000028990">
    <property type="component" value="Unassembled WGS sequence"/>
</dbReference>
<feature type="compositionally biased region" description="Polar residues" evidence="22">
    <location>
        <begin position="1375"/>
        <end position="1392"/>
    </location>
</feature>